<evidence type="ECO:0000256" key="2">
    <source>
        <dbReference type="SAM" id="SignalP"/>
    </source>
</evidence>
<keyword evidence="1" id="KW-0812">Transmembrane</keyword>
<organism evidence="3 4">
    <name type="scientific">Nocardioides donggukensis</name>
    <dbReference type="NCBI Taxonomy" id="2774019"/>
    <lineage>
        <taxon>Bacteria</taxon>
        <taxon>Bacillati</taxon>
        <taxon>Actinomycetota</taxon>
        <taxon>Actinomycetes</taxon>
        <taxon>Propionibacteriales</taxon>
        <taxon>Nocardioidaceae</taxon>
        <taxon>Nocardioides</taxon>
    </lineage>
</organism>
<dbReference type="RefSeq" id="WP_192142829.1">
    <property type="nucleotide sequence ID" value="NZ_JACYXZ010000002.1"/>
</dbReference>
<dbReference type="Proteomes" id="UP000616839">
    <property type="component" value="Unassembled WGS sequence"/>
</dbReference>
<keyword evidence="2" id="KW-0732">Signal</keyword>
<protein>
    <submittedName>
        <fullName evidence="3">Uncharacterized protein</fullName>
    </submittedName>
</protein>
<keyword evidence="4" id="KW-1185">Reference proteome</keyword>
<keyword evidence="1" id="KW-1133">Transmembrane helix</keyword>
<evidence type="ECO:0000256" key="1">
    <source>
        <dbReference type="SAM" id="Phobius"/>
    </source>
</evidence>
<dbReference type="AlphaFoldDB" id="A0A927PZA9"/>
<feature type="signal peptide" evidence="2">
    <location>
        <begin position="1"/>
        <end position="28"/>
    </location>
</feature>
<reference evidence="3" key="1">
    <citation type="submission" date="2020-09" db="EMBL/GenBank/DDBJ databases">
        <title>Nocardioides sp. strain MJB4 16S ribosomal RNA gene Genome sequencing and assembly.</title>
        <authorList>
            <person name="Kim I."/>
        </authorList>
    </citation>
    <scope>NUCLEOTIDE SEQUENCE</scope>
    <source>
        <strain evidence="3">MJB4</strain>
    </source>
</reference>
<comment type="caution">
    <text evidence="3">The sequence shown here is derived from an EMBL/GenBank/DDBJ whole genome shotgun (WGS) entry which is preliminary data.</text>
</comment>
<dbReference type="EMBL" id="JACYXZ010000002">
    <property type="protein sequence ID" value="MBD8869863.1"/>
    <property type="molecule type" value="Genomic_DNA"/>
</dbReference>
<evidence type="ECO:0000313" key="3">
    <source>
        <dbReference type="EMBL" id="MBD8869863.1"/>
    </source>
</evidence>
<keyword evidence="1" id="KW-0472">Membrane</keyword>
<evidence type="ECO:0000313" key="4">
    <source>
        <dbReference type="Proteomes" id="UP000616839"/>
    </source>
</evidence>
<sequence length="96" mass="9606">MSRILTRIPPALLAAGFLTLTLTGPATAIPDPGVPVGESGATVVREIEVPVDDGALELVQIGVGVAAGLALGAGAVAIGARRHQQDRSQGRTFSPA</sequence>
<proteinExistence type="predicted"/>
<accession>A0A927PZA9</accession>
<feature type="transmembrane region" description="Helical" evidence="1">
    <location>
        <begin position="58"/>
        <end position="80"/>
    </location>
</feature>
<gene>
    <name evidence="3" type="ORF">IE331_09525</name>
</gene>
<feature type="chain" id="PRO_5036988697" evidence="2">
    <location>
        <begin position="29"/>
        <end position="96"/>
    </location>
</feature>
<name>A0A927PZA9_9ACTN</name>